<dbReference type="EMBL" id="VNHU01000001">
    <property type="protein sequence ID" value="TYP76930.1"/>
    <property type="molecule type" value="Genomic_DNA"/>
</dbReference>
<sequence>MRHLLSPNRWSSYLFIFCFTYTINSQRSSIKGTVVDQETSTPLKNVQIALNNTTIFTKSDNKGAFIIRIPDDVFGDQILIFSCAGYSKKIFPIYIVEGEVLDLDRISLQYDHIADNKNIGIISLSNEQLISTEDVNIYHSGVLQATKDVFLSAAAYDFSSTFFRPRGLGNEYGKVLINGLEMNKLINGRPLWSSWGGLNDVLRNQTYYRNLKSSEVAFGDLGGSTHITMRASQYKGGGRVSYALANRSYTGRVMGSYHSGLTKKGWAYSLAISRRFGDEGIIEGTAYNANSFFVSVEKQINDRHALNLTGFYTPIKRGKSTAITEEVFRLKGKEYNPNWGYLNGEKINAKVQVVEEPVFMLNYYWQVGEKTSLNTSVGFQTGNRYTTRLDNGGTDLLTDIEGTVGYSGGGRSKTINPMHPEHLPSFYLQKSQNKVTDFQKAYLAEHAFLNSGQIEWNELFTTNQRNKNQNKNATYVLLQDKTEDNQLIVSSLMNSELSRAVSISGGVQYRNLVSQNYAEVGNMLGGTGFLDIDNFARFGENQTNKEVVKRAQNDLKNPNRVVTQGDTYKYNYKILASETKGFFQGEADYKRMNVSIAAALSATSYQRVGLYENGYFPGKRSIGSSDRISFTNYGFKTGLTAKLQKNMFLETNMGYFTKAPTLENSFVNARQNNLSISDITKEGNQSEEILSIDAGYILQNQKLKIRLSGYYTTILKATDISYYYTEAIEAEDSGLVQELLFGIDKQYFGGEVGVSYQITPTLRLRTVAALGQHTYDNTPNLWLASTSSAFVKDGGIKNMGKVYLKNYRLSGGPQTVAQLGFDYRDPDFWWLGTSVNYFSGAYIGISSFARTDNFYKDSDGLPFNEYDQQTAQKLLQQERFDDYILVNAVGGKSWRIKGYTFGFFASISNVLNQLYKTGGFESSRRANYRLALEESQRETPIYGSRYFYGASTSYYLNFYCRF</sequence>
<dbReference type="AlphaFoldDB" id="A0A5S5CF10"/>
<dbReference type="OrthoDB" id="1453181at2"/>
<dbReference type="Pfam" id="PF13715">
    <property type="entry name" value="CarbopepD_reg_2"/>
    <property type="match status" value="1"/>
</dbReference>
<dbReference type="GO" id="GO:0009279">
    <property type="term" value="C:cell outer membrane"/>
    <property type="evidence" value="ECO:0007669"/>
    <property type="project" value="UniProtKB-SubCell"/>
</dbReference>
<dbReference type="SUPFAM" id="SSF49464">
    <property type="entry name" value="Carboxypeptidase regulatory domain-like"/>
    <property type="match status" value="1"/>
</dbReference>
<organism evidence="4 5">
    <name type="scientific">Aquimarina intermedia</name>
    <dbReference type="NCBI Taxonomy" id="350814"/>
    <lineage>
        <taxon>Bacteria</taxon>
        <taxon>Pseudomonadati</taxon>
        <taxon>Bacteroidota</taxon>
        <taxon>Flavobacteriia</taxon>
        <taxon>Flavobacteriales</taxon>
        <taxon>Flavobacteriaceae</taxon>
        <taxon>Aquimarina</taxon>
    </lineage>
</organism>
<gene>
    <name evidence="4" type="ORF">BD809_10176</name>
</gene>
<dbReference type="GO" id="GO:0004180">
    <property type="term" value="F:carboxypeptidase activity"/>
    <property type="evidence" value="ECO:0007669"/>
    <property type="project" value="UniProtKB-KW"/>
</dbReference>
<evidence type="ECO:0000313" key="5">
    <source>
        <dbReference type="Proteomes" id="UP000324376"/>
    </source>
</evidence>
<name>A0A5S5CF10_9FLAO</name>
<comment type="subcellular location">
    <subcellularLocation>
        <location evidence="1">Cell outer membrane</location>
    </subcellularLocation>
</comment>
<keyword evidence="4" id="KW-0378">Hydrolase</keyword>
<reference evidence="4 5" key="1">
    <citation type="submission" date="2019-07" db="EMBL/GenBank/DDBJ databases">
        <title>Genomic Encyclopedia of Archaeal and Bacterial Type Strains, Phase II (KMG-II): from individual species to whole genera.</title>
        <authorList>
            <person name="Goeker M."/>
        </authorList>
    </citation>
    <scope>NUCLEOTIDE SEQUENCE [LARGE SCALE GENOMIC DNA]</scope>
    <source>
        <strain evidence="4 5">DSM 17527</strain>
    </source>
</reference>
<keyword evidence="5" id="KW-1185">Reference proteome</keyword>
<evidence type="ECO:0000256" key="3">
    <source>
        <dbReference type="ARBA" id="ARBA00023237"/>
    </source>
</evidence>
<dbReference type="SUPFAM" id="SSF56935">
    <property type="entry name" value="Porins"/>
    <property type="match status" value="1"/>
</dbReference>
<keyword evidence="3" id="KW-0998">Cell outer membrane</keyword>
<keyword evidence="4" id="KW-0645">Protease</keyword>
<dbReference type="Gene3D" id="2.40.170.20">
    <property type="entry name" value="TonB-dependent receptor, beta-barrel domain"/>
    <property type="match status" value="1"/>
</dbReference>
<protein>
    <submittedName>
        <fullName evidence="4">Carboxypeptidase-like protein</fullName>
    </submittedName>
</protein>
<evidence type="ECO:0000256" key="2">
    <source>
        <dbReference type="ARBA" id="ARBA00023136"/>
    </source>
</evidence>
<dbReference type="Proteomes" id="UP000324376">
    <property type="component" value="Unassembled WGS sequence"/>
</dbReference>
<proteinExistence type="predicted"/>
<dbReference type="RefSeq" id="WP_148780967.1">
    <property type="nucleotide sequence ID" value="NZ_VNHU01000001.1"/>
</dbReference>
<comment type="caution">
    <text evidence="4">The sequence shown here is derived from an EMBL/GenBank/DDBJ whole genome shotgun (WGS) entry which is preliminary data.</text>
</comment>
<evidence type="ECO:0000256" key="1">
    <source>
        <dbReference type="ARBA" id="ARBA00004442"/>
    </source>
</evidence>
<keyword evidence="4" id="KW-0121">Carboxypeptidase</keyword>
<dbReference type="Gene3D" id="2.60.40.1120">
    <property type="entry name" value="Carboxypeptidase-like, regulatory domain"/>
    <property type="match status" value="1"/>
</dbReference>
<accession>A0A5S5CF10</accession>
<keyword evidence="2" id="KW-0472">Membrane</keyword>
<dbReference type="InterPro" id="IPR008969">
    <property type="entry name" value="CarboxyPept-like_regulatory"/>
</dbReference>
<dbReference type="InterPro" id="IPR036942">
    <property type="entry name" value="Beta-barrel_TonB_sf"/>
</dbReference>
<evidence type="ECO:0000313" key="4">
    <source>
        <dbReference type="EMBL" id="TYP76930.1"/>
    </source>
</evidence>